<feature type="binding site" evidence="8">
    <location>
        <position position="140"/>
    </location>
    <ligand>
        <name>Zn(2+)</name>
        <dbReference type="ChEBI" id="CHEBI:29105"/>
        <label>1</label>
        <note>catalytic</note>
    </ligand>
</feature>
<evidence type="ECO:0000256" key="1">
    <source>
        <dbReference type="ARBA" id="ARBA00011738"/>
    </source>
</evidence>
<dbReference type="RefSeq" id="WP_171625420.1">
    <property type="nucleotide sequence ID" value="NZ_JABBPG010000002.1"/>
</dbReference>
<dbReference type="AlphaFoldDB" id="A0A849VBY9"/>
<reference evidence="9 10" key="1">
    <citation type="submission" date="2020-04" db="EMBL/GenBank/DDBJ databases">
        <title>Pseudoalteromonas caenipelagi sp. nov., isolated from a tidal flat.</title>
        <authorList>
            <person name="Park S."/>
            <person name="Yoon J.-H."/>
        </authorList>
    </citation>
    <scope>NUCLEOTIDE SEQUENCE [LARGE SCALE GENOMIC DNA]</scope>
    <source>
        <strain evidence="9 10">JBTF-M23</strain>
    </source>
</reference>
<keyword evidence="2 8" id="KW-0819">tRNA processing</keyword>
<evidence type="ECO:0000256" key="3">
    <source>
        <dbReference type="ARBA" id="ARBA00022722"/>
    </source>
</evidence>
<evidence type="ECO:0000256" key="6">
    <source>
        <dbReference type="ARBA" id="ARBA00022801"/>
    </source>
</evidence>
<accession>A0A849VBY9</accession>
<feature type="binding site" evidence="8">
    <location>
        <position position="66"/>
    </location>
    <ligand>
        <name>Zn(2+)</name>
        <dbReference type="ChEBI" id="CHEBI:29105"/>
        <label>2</label>
        <note>catalytic</note>
    </ligand>
</feature>
<evidence type="ECO:0000256" key="4">
    <source>
        <dbReference type="ARBA" id="ARBA00022723"/>
    </source>
</evidence>
<dbReference type="Gene3D" id="3.60.15.10">
    <property type="entry name" value="Ribonuclease Z/Hydroxyacylglutathione hydrolase-like"/>
    <property type="match status" value="1"/>
</dbReference>
<feature type="binding site" evidence="8">
    <location>
        <position position="64"/>
    </location>
    <ligand>
        <name>Zn(2+)</name>
        <dbReference type="ChEBI" id="CHEBI:29105"/>
        <label>1</label>
        <note>catalytic</note>
    </ligand>
</feature>
<evidence type="ECO:0000313" key="10">
    <source>
        <dbReference type="Proteomes" id="UP000586305"/>
    </source>
</evidence>
<comment type="caution">
    <text evidence="9">The sequence shown here is derived from an EMBL/GenBank/DDBJ whole genome shotgun (WGS) entry which is preliminary data.</text>
</comment>
<dbReference type="NCBIfam" id="NF000801">
    <property type="entry name" value="PRK00055.1-3"/>
    <property type="match status" value="1"/>
</dbReference>
<dbReference type="PANTHER" id="PTHR46018:SF2">
    <property type="entry name" value="ZINC PHOSPHODIESTERASE ELAC PROTEIN 1"/>
    <property type="match status" value="1"/>
</dbReference>
<evidence type="ECO:0000256" key="7">
    <source>
        <dbReference type="ARBA" id="ARBA00022833"/>
    </source>
</evidence>
<feature type="binding site" evidence="8">
    <location>
        <position position="210"/>
    </location>
    <ligand>
        <name>Zn(2+)</name>
        <dbReference type="ChEBI" id="CHEBI:29105"/>
        <label>2</label>
        <note>catalytic</note>
    </ligand>
</feature>
<feature type="active site" description="Proton acceptor" evidence="8">
    <location>
        <position position="66"/>
    </location>
</feature>
<dbReference type="Proteomes" id="UP000586305">
    <property type="component" value="Unassembled WGS sequence"/>
</dbReference>
<organism evidence="9 10">
    <name type="scientific">Pseudoalteromonas caenipelagi</name>
    <dbReference type="NCBI Taxonomy" id="2726988"/>
    <lineage>
        <taxon>Bacteria</taxon>
        <taxon>Pseudomonadati</taxon>
        <taxon>Pseudomonadota</taxon>
        <taxon>Gammaproteobacteria</taxon>
        <taxon>Alteromonadales</taxon>
        <taxon>Pseudoalteromonadaceae</taxon>
        <taxon>Pseudoalteromonas</taxon>
    </lineage>
</organism>
<dbReference type="HAMAP" id="MF_01818">
    <property type="entry name" value="RNase_Z_BN"/>
    <property type="match status" value="1"/>
</dbReference>
<gene>
    <name evidence="8" type="primary">rnz</name>
    <name evidence="9" type="ORF">HG263_07360</name>
</gene>
<dbReference type="CDD" id="cd07717">
    <property type="entry name" value="RNaseZ_ZiPD-like_MBL-fold"/>
    <property type="match status" value="1"/>
</dbReference>
<sequence>MQIQFLGTSSGSPSRYRNMSAVAVSFDNAKQWLLVDCAEGTQHQILKTNLSPAKLAVICITHIHGDHCYGLPGLLSSMSLCGRSEPVSLIAPQKLIHFIHESLALTDVKLGFDLICHNVEQLNTPLSLPLCQIEPIELKHRVPSFGYKITETHIPKKLKIDKLKANNIESGPHYNALQKGHDVAYKDKTLIAKEYTYDSWRPRTVVICGDNERPAKLTEYLSDVDLLVHEATFTHSDLLRLGMHTGHSDAKRVSEFAQKHAVARLALTHFSVRYHGPGMLEPLKREAHEHYHGELYFAEDLLCLTIPKQGL</sequence>
<dbReference type="EMBL" id="JABBPG010000002">
    <property type="protein sequence ID" value="NOU50358.1"/>
    <property type="molecule type" value="Genomic_DNA"/>
</dbReference>
<keyword evidence="7 8" id="KW-0862">Zinc</keyword>
<dbReference type="PANTHER" id="PTHR46018">
    <property type="entry name" value="ZINC PHOSPHODIESTERASE ELAC PROTEIN 1"/>
    <property type="match status" value="1"/>
</dbReference>
<keyword evidence="10" id="KW-1185">Reference proteome</keyword>
<comment type="similarity">
    <text evidence="8">Belongs to the RNase Z family.</text>
</comment>
<evidence type="ECO:0000256" key="5">
    <source>
        <dbReference type="ARBA" id="ARBA00022759"/>
    </source>
</evidence>
<evidence type="ECO:0000256" key="8">
    <source>
        <dbReference type="HAMAP-Rule" id="MF_01818"/>
    </source>
</evidence>
<feature type="binding site" evidence="8">
    <location>
        <position position="269"/>
    </location>
    <ligand>
        <name>Zn(2+)</name>
        <dbReference type="ChEBI" id="CHEBI:29105"/>
        <label>2</label>
        <note>catalytic</note>
    </ligand>
</feature>
<dbReference type="GO" id="GO:0042781">
    <property type="term" value="F:3'-tRNA processing endoribonuclease activity"/>
    <property type="evidence" value="ECO:0007669"/>
    <property type="project" value="UniProtKB-UniRule"/>
</dbReference>
<keyword evidence="3 8" id="KW-0540">Nuclease</keyword>
<dbReference type="SUPFAM" id="SSF56281">
    <property type="entry name" value="Metallo-hydrolase/oxidoreductase"/>
    <property type="match status" value="1"/>
</dbReference>
<comment type="cofactor">
    <cofactor evidence="8">
        <name>Zn(2+)</name>
        <dbReference type="ChEBI" id="CHEBI:29105"/>
    </cofactor>
    <text evidence="8">Binds 2 Zn(2+) ions.</text>
</comment>
<dbReference type="Pfam" id="PF23023">
    <property type="entry name" value="Anti-Pycsar_Apyc1"/>
    <property type="match status" value="1"/>
</dbReference>
<dbReference type="InterPro" id="IPR013471">
    <property type="entry name" value="RNase_Z/BN"/>
</dbReference>
<keyword evidence="5 8" id="KW-0255">Endonuclease</keyword>
<name>A0A849VBY9_9GAMM</name>
<keyword evidence="6 8" id="KW-0378">Hydrolase</keyword>
<dbReference type="GO" id="GO:0008270">
    <property type="term" value="F:zinc ion binding"/>
    <property type="evidence" value="ECO:0007669"/>
    <property type="project" value="UniProtKB-UniRule"/>
</dbReference>
<dbReference type="InterPro" id="IPR036866">
    <property type="entry name" value="RibonucZ/Hydroxyglut_hydro"/>
</dbReference>
<proteinExistence type="inferred from homology"/>
<protein>
    <recommendedName>
        <fullName evidence="8">Ribonuclease Z</fullName>
        <shortName evidence="8">RNase Z</shortName>
        <ecNumber evidence="8">3.1.26.11</ecNumber>
    </recommendedName>
    <alternativeName>
        <fullName evidence="8">tRNA 3 endonuclease</fullName>
    </alternativeName>
    <alternativeName>
        <fullName evidence="8">tRNase Z</fullName>
    </alternativeName>
</protein>
<comment type="subunit">
    <text evidence="1 8">Homodimer.</text>
</comment>
<feature type="binding site" evidence="8">
    <location>
        <position position="210"/>
    </location>
    <ligand>
        <name>Zn(2+)</name>
        <dbReference type="ChEBI" id="CHEBI:29105"/>
        <label>1</label>
        <note>catalytic</note>
    </ligand>
</feature>
<comment type="catalytic activity">
    <reaction evidence="8">
        <text>Endonucleolytic cleavage of RNA, removing extra 3' nucleotides from tRNA precursor, generating 3' termini of tRNAs. A 3'-hydroxy group is left at the tRNA terminus and a 5'-phosphoryl group is left at the trailer molecule.</text>
        <dbReference type="EC" id="3.1.26.11"/>
    </reaction>
</comment>
<feature type="binding site" evidence="8">
    <location>
        <position position="67"/>
    </location>
    <ligand>
        <name>Zn(2+)</name>
        <dbReference type="ChEBI" id="CHEBI:29105"/>
        <label>2</label>
        <note>catalytic</note>
    </ligand>
</feature>
<comment type="function">
    <text evidence="8">Zinc phosphodiesterase, which displays some tRNA 3'-processing endonuclease activity. Probably involved in tRNA maturation, by removing a 3'-trailer from precursor tRNA.</text>
</comment>
<keyword evidence="4 8" id="KW-0479">Metal-binding</keyword>
<evidence type="ECO:0000313" key="9">
    <source>
        <dbReference type="EMBL" id="NOU50358.1"/>
    </source>
</evidence>
<evidence type="ECO:0000256" key="2">
    <source>
        <dbReference type="ARBA" id="ARBA00022694"/>
    </source>
</evidence>
<feature type="binding site" evidence="8">
    <location>
        <position position="62"/>
    </location>
    <ligand>
        <name>Zn(2+)</name>
        <dbReference type="ChEBI" id="CHEBI:29105"/>
        <label>1</label>
        <note>catalytic</note>
    </ligand>
</feature>
<dbReference type="EC" id="3.1.26.11" evidence="8"/>